<evidence type="ECO:0000256" key="1">
    <source>
        <dbReference type="SAM" id="MobiDB-lite"/>
    </source>
</evidence>
<accession>Q6ZE20</accession>
<name>Q6ZE20_ORYSJ</name>
<organism evidence="2 3">
    <name type="scientific">Oryza sativa subsp. japonica</name>
    <name type="common">Rice</name>
    <dbReference type="NCBI Taxonomy" id="39947"/>
    <lineage>
        <taxon>Eukaryota</taxon>
        <taxon>Viridiplantae</taxon>
        <taxon>Streptophyta</taxon>
        <taxon>Embryophyta</taxon>
        <taxon>Tracheophyta</taxon>
        <taxon>Spermatophyta</taxon>
        <taxon>Magnoliopsida</taxon>
        <taxon>Liliopsida</taxon>
        <taxon>Poales</taxon>
        <taxon>Poaceae</taxon>
        <taxon>BOP clade</taxon>
        <taxon>Oryzoideae</taxon>
        <taxon>Oryzeae</taxon>
        <taxon>Oryzinae</taxon>
        <taxon>Oryza</taxon>
        <taxon>Oryza sativa</taxon>
    </lineage>
</organism>
<evidence type="ECO:0000313" key="2">
    <source>
        <dbReference type="EMBL" id="BAC83474.1"/>
    </source>
</evidence>
<dbReference type="Proteomes" id="UP000000763">
    <property type="component" value="Chromosome 7"/>
</dbReference>
<proteinExistence type="predicted"/>
<gene>
    <name evidence="2" type="primary">P0495H05.27</name>
</gene>
<protein>
    <submittedName>
        <fullName evidence="2">Uncharacterized protein</fullName>
    </submittedName>
</protein>
<evidence type="ECO:0000313" key="3">
    <source>
        <dbReference type="Proteomes" id="UP000000763"/>
    </source>
</evidence>
<feature type="region of interest" description="Disordered" evidence="1">
    <location>
        <begin position="1"/>
        <end position="29"/>
    </location>
</feature>
<reference evidence="3" key="1">
    <citation type="journal article" date="2005" name="Nature">
        <title>The map-based sequence of the rice genome.</title>
        <authorList>
            <consortium name="International rice genome sequencing project (IRGSP)"/>
            <person name="Matsumoto T."/>
            <person name="Wu J."/>
            <person name="Kanamori H."/>
            <person name="Katayose Y."/>
            <person name="Fujisawa M."/>
            <person name="Namiki N."/>
            <person name="Mizuno H."/>
            <person name="Yamamoto K."/>
            <person name="Antonio B.A."/>
            <person name="Baba T."/>
            <person name="Sakata K."/>
            <person name="Nagamura Y."/>
            <person name="Aoki H."/>
            <person name="Arikawa K."/>
            <person name="Arita K."/>
            <person name="Bito T."/>
            <person name="Chiden Y."/>
            <person name="Fujitsuka N."/>
            <person name="Fukunaka R."/>
            <person name="Hamada M."/>
            <person name="Harada C."/>
            <person name="Hayashi A."/>
            <person name="Hijishita S."/>
            <person name="Honda M."/>
            <person name="Hosokawa S."/>
            <person name="Ichikawa Y."/>
            <person name="Idonuma A."/>
            <person name="Iijima M."/>
            <person name="Ikeda M."/>
            <person name="Ikeno M."/>
            <person name="Ito K."/>
            <person name="Ito S."/>
            <person name="Ito T."/>
            <person name="Ito Y."/>
            <person name="Ito Y."/>
            <person name="Iwabuchi A."/>
            <person name="Kamiya K."/>
            <person name="Karasawa W."/>
            <person name="Kurita K."/>
            <person name="Katagiri S."/>
            <person name="Kikuta A."/>
            <person name="Kobayashi H."/>
            <person name="Kobayashi N."/>
            <person name="Machita K."/>
            <person name="Maehara T."/>
            <person name="Masukawa M."/>
            <person name="Mizubayashi T."/>
            <person name="Mukai Y."/>
            <person name="Nagasaki H."/>
            <person name="Nagata Y."/>
            <person name="Naito S."/>
            <person name="Nakashima M."/>
            <person name="Nakama Y."/>
            <person name="Nakamichi Y."/>
            <person name="Nakamura M."/>
            <person name="Meguro A."/>
            <person name="Negishi M."/>
            <person name="Ohta I."/>
            <person name="Ohta T."/>
            <person name="Okamoto M."/>
            <person name="Ono N."/>
            <person name="Saji S."/>
            <person name="Sakaguchi M."/>
            <person name="Sakai K."/>
            <person name="Shibata M."/>
            <person name="Shimokawa T."/>
            <person name="Song J."/>
            <person name="Takazaki Y."/>
            <person name="Terasawa K."/>
            <person name="Tsugane M."/>
            <person name="Tsuji K."/>
            <person name="Ueda S."/>
            <person name="Waki K."/>
            <person name="Yamagata H."/>
            <person name="Yamamoto M."/>
            <person name="Yamamoto S."/>
            <person name="Yamane H."/>
            <person name="Yoshiki S."/>
            <person name="Yoshihara R."/>
            <person name="Yukawa K."/>
            <person name="Zhong H."/>
            <person name="Yano M."/>
            <person name="Yuan Q."/>
            <person name="Ouyang S."/>
            <person name="Liu J."/>
            <person name="Jones K.M."/>
            <person name="Gansberger K."/>
            <person name="Moffat K."/>
            <person name="Hill J."/>
            <person name="Bera J."/>
            <person name="Fadrosh D."/>
            <person name="Jin S."/>
            <person name="Johri S."/>
            <person name="Kim M."/>
            <person name="Overton L."/>
            <person name="Reardon M."/>
            <person name="Tsitrin T."/>
            <person name="Vuong H."/>
            <person name="Weaver B."/>
            <person name="Ciecko A."/>
            <person name="Tallon L."/>
            <person name="Jackson J."/>
            <person name="Pai G."/>
            <person name="Aken S.V."/>
            <person name="Utterback T."/>
            <person name="Reidmuller S."/>
            <person name="Feldblyum T."/>
            <person name="Hsiao J."/>
            <person name="Zismann V."/>
            <person name="Iobst S."/>
            <person name="de Vazeille A.R."/>
            <person name="Buell C.R."/>
            <person name="Ying K."/>
            <person name="Li Y."/>
            <person name="Lu T."/>
            <person name="Huang Y."/>
            <person name="Zhao Q."/>
            <person name="Feng Q."/>
            <person name="Zhang L."/>
            <person name="Zhu J."/>
            <person name="Weng Q."/>
            <person name="Mu J."/>
            <person name="Lu Y."/>
            <person name="Fan D."/>
            <person name="Liu Y."/>
            <person name="Guan J."/>
            <person name="Zhang Y."/>
            <person name="Yu S."/>
            <person name="Liu X."/>
            <person name="Zhang Y."/>
            <person name="Hong G."/>
            <person name="Han B."/>
            <person name="Choisne N."/>
            <person name="Demange N."/>
            <person name="Orjeda G."/>
            <person name="Samain S."/>
            <person name="Cattolico L."/>
            <person name="Pelletier E."/>
            <person name="Couloux A."/>
            <person name="Segurens B."/>
            <person name="Wincker P."/>
            <person name="D'Hont A."/>
            <person name="Scarpelli C."/>
            <person name="Weissenbach J."/>
            <person name="Salanoubat M."/>
            <person name="Quetier F."/>
            <person name="Yu Y."/>
            <person name="Kim H.R."/>
            <person name="Rambo T."/>
            <person name="Currie J."/>
            <person name="Collura K."/>
            <person name="Luo M."/>
            <person name="Yang T."/>
            <person name="Ammiraju J.S.S."/>
            <person name="Engler F."/>
            <person name="Soderlund C."/>
            <person name="Wing R.A."/>
            <person name="Palmer L.E."/>
            <person name="de la Bastide M."/>
            <person name="Spiegel L."/>
            <person name="Nascimento L."/>
            <person name="Zutavern T."/>
            <person name="O'Shaughnessy A."/>
            <person name="Dike S."/>
            <person name="Dedhia N."/>
            <person name="Preston R."/>
            <person name="Balija V."/>
            <person name="McCombie W.R."/>
            <person name="Chow T."/>
            <person name="Chen H."/>
            <person name="Chung M."/>
            <person name="Chen C."/>
            <person name="Shaw J."/>
            <person name="Wu H."/>
            <person name="Hsiao K."/>
            <person name="Chao Y."/>
            <person name="Chu M."/>
            <person name="Cheng C."/>
            <person name="Hour A."/>
            <person name="Lee P."/>
            <person name="Lin S."/>
            <person name="Lin Y."/>
            <person name="Liou J."/>
            <person name="Liu S."/>
            <person name="Hsing Y."/>
            <person name="Raghuvanshi S."/>
            <person name="Mohanty A."/>
            <person name="Bharti A.K."/>
            <person name="Gaur A."/>
            <person name="Gupta V."/>
            <person name="Kumar D."/>
            <person name="Ravi V."/>
            <person name="Vij S."/>
            <person name="Kapur A."/>
            <person name="Khurana P."/>
            <person name="Khurana P."/>
            <person name="Khurana J.P."/>
            <person name="Tyagi A.K."/>
            <person name="Gaikwad K."/>
            <person name="Singh A."/>
            <person name="Dalal V."/>
            <person name="Srivastava S."/>
            <person name="Dixit A."/>
            <person name="Pal A.K."/>
            <person name="Ghazi I.A."/>
            <person name="Yadav M."/>
            <person name="Pandit A."/>
            <person name="Bhargava A."/>
            <person name="Sureshbabu K."/>
            <person name="Batra K."/>
            <person name="Sharma T.R."/>
            <person name="Mohapatra T."/>
            <person name="Singh N.K."/>
            <person name="Messing J."/>
            <person name="Nelson A.B."/>
            <person name="Fuks G."/>
            <person name="Kavchok S."/>
            <person name="Keizer G."/>
            <person name="Linton E."/>
            <person name="Llaca V."/>
            <person name="Song R."/>
            <person name="Tanyolac B."/>
            <person name="Young S."/>
            <person name="Ho-Il K."/>
            <person name="Hahn J.H."/>
            <person name="Sangsakoo G."/>
            <person name="Vanavichit A."/>
            <person name="de Mattos Luiz.A.T."/>
            <person name="Zimmer P.D."/>
            <person name="Malone G."/>
            <person name="Dellagostin O."/>
            <person name="de Oliveira A.C."/>
            <person name="Bevan M."/>
            <person name="Bancroft I."/>
            <person name="Minx P."/>
            <person name="Cordum H."/>
            <person name="Wilson R."/>
            <person name="Cheng Z."/>
            <person name="Jin W."/>
            <person name="Jiang J."/>
            <person name="Leong S.A."/>
            <person name="Iwama H."/>
            <person name="Gojobori T."/>
            <person name="Itoh T."/>
            <person name="Niimura Y."/>
            <person name="Fujii Y."/>
            <person name="Habara T."/>
            <person name="Sakai H."/>
            <person name="Sato Y."/>
            <person name="Wilson G."/>
            <person name="Kumar K."/>
            <person name="McCouch S."/>
            <person name="Juretic N."/>
            <person name="Hoen D."/>
            <person name="Wright S."/>
            <person name="Bruskiewich R."/>
            <person name="Bureau T."/>
            <person name="Miyao A."/>
            <person name="Hirochika H."/>
            <person name="Nishikawa T."/>
            <person name="Kadowaki K."/>
            <person name="Sugiura M."/>
            <person name="Burr B."/>
            <person name="Sasaki T."/>
        </authorList>
    </citation>
    <scope>NUCLEOTIDE SEQUENCE [LARGE SCALE GENOMIC DNA]</scope>
    <source>
        <strain evidence="3">cv. Nipponbare</strain>
    </source>
</reference>
<dbReference type="AlphaFoldDB" id="Q6ZE20"/>
<sequence length="79" mass="7835">MGGGGIETATGGDGAKTARGRGGAGTAAAWQRMEAATGSGMAMSEVRGGAGARRLADAEAMRWWLWRMGEGSGSKGCGD</sequence>
<feature type="compositionally biased region" description="Gly residues" evidence="1">
    <location>
        <begin position="1"/>
        <end position="25"/>
    </location>
</feature>
<dbReference type="EMBL" id="AP004314">
    <property type="protein sequence ID" value="BAC83474.1"/>
    <property type="molecule type" value="Genomic_DNA"/>
</dbReference>
<reference evidence="3" key="2">
    <citation type="journal article" date="2008" name="Nucleic Acids Res.">
        <title>The rice annotation project database (RAP-DB): 2008 update.</title>
        <authorList>
            <consortium name="The rice annotation project (RAP)"/>
        </authorList>
    </citation>
    <scope>GENOME REANNOTATION</scope>
    <source>
        <strain evidence="3">cv. Nipponbare</strain>
    </source>
</reference>